<dbReference type="GO" id="GO:0043565">
    <property type="term" value="F:sequence-specific DNA binding"/>
    <property type="evidence" value="ECO:0007669"/>
    <property type="project" value="InterPro"/>
</dbReference>
<dbReference type="OrthoDB" id="282744at2"/>
<dbReference type="Pfam" id="PF06445">
    <property type="entry name" value="GyrI-like"/>
    <property type="match status" value="1"/>
</dbReference>
<dbReference type="SMART" id="SM00342">
    <property type="entry name" value="HTH_ARAC"/>
    <property type="match status" value="1"/>
</dbReference>
<dbReference type="PANTHER" id="PTHR40055:SF1">
    <property type="entry name" value="TRANSCRIPTIONAL REGULATOR YGIV-RELATED"/>
    <property type="match status" value="1"/>
</dbReference>
<dbReference type="SUPFAM" id="SSF46689">
    <property type="entry name" value="Homeodomain-like"/>
    <property type="match status" value="2"/>
</dbReference>
<dbReference type="InterPro" id="IPR011256">
    <property type="entry name" value="Reg_factor_effector_dom_sf"/>
</dbReference>
<dbReference type="SMART" id="SM00871">
    <property type="entry name" value="AraC_E_bind"/>
    <property type="match status" value="1"/>
</dbReference>
<dbReference type="EMBL" id="CP027657">
    <property type="protein sequence ID" value="AVO53268.1"/>
    <property type="molecule type" value="Genomic_DNA"/>
</dbReference>
<dbReference type="InterPro" id="IPR010499">
    <property type="entry name" value="AraC_E-bd"/>
</dbReference>
<dbReference type="PROSITE" id="PS01124">
    <property type="entry name" value="HTH_ARAC_FAMILY_2"/>
    <property type="match status" value="1"/>
</dbReference>
<keyword evidence="2" id="KW-0804">Transcription</keyword>
<dbReference type="InterPro" id="IPR050908">
    <property type="entry name" value="SmbC-like"/>
</dbReference>
<proteinExistence type="predicted"/>
<evidence type="ECO:0000256" key="2">
    <source>
        <dbReference type="ARBA" id="ARBA00023163"/>
    </source>
</evidence>
<protein>
    <submittedName>
        <fullName evidence="4">AraC family transcriptional regulator</fullName>
    </submittedName>
</protein>
<dbReference type="Gene3D" id="1.10.10.60">
    <property type="entry name" value="Homeodomain-like"/>
    <property type="match status" value="2"/>
</dbReference>
<evidence type="ECO:0000259" key="3">
    <source>
        <dbReference type="PROSITE" id="PS01124"/>
    </source>
</evidence>
<dbReference type="InterPro" id="IPR009057">
    <property type="entry name" value="Homeodomain-like_sf"/>
</dbReference>
<evidence type="ECO:0000313" key="5">
    <source>
        <dbReference type="Proteomes" id="UP000238327"/>
    </source>
</evidence>
<evidence type="ECO:0000313" key="4">
    <source>
        <dbReference type="EMBL" id="AVO53268.1"/>
    </source>
</evidence>
<dbReference type="GO" id="GO:0003700">
    <property type="term" value="F:DNA-binding transcription factor activity"/>
    <property type="evidence" value="ECO:0007669"/>
    <property type="project" value="InterPro"/>
</dbReference>
<reference evidence="4 5" key="1">
    <citation type="submission" date="2018-03" db="EMBL/GenBank/DDBJ databases">
        <title>Complete genome sequence and methylome analysis of Pseudomonas mendocina NEB 698.</title>
        <authorList>
            <person name="Morgan R.D."/>
        </authorList>
    </citation>
    <scope>NUCLEOTIDE SEQUENCE [LARGE SCALE GENOMIC DNA]</scope>
    <source>
        <strain evidence="4 5">NEB698</strain>
    </source>
</reference>
<accession>A0A2R3QNH4</accession>
<dbReference type="SUPFAM" id="SSF55136">
    <property type="entry name" value="Probable bacterial effector-binding domain"/>
    <property type="match status" value="1"/>
</dbReference>
<organism evidence="4 5">
    <name type="scientific">Ectopseudomonas mendocina</name>
    <name type="common">Pseudomonas mendocina</name>
    <dbReference type="NCBI Taxonomy" id="300"/>
    <lineage>
        <taxon>Bacteria</taxon>
        <taxon>Pseudomonadati</taxon>
        <taxon>Pseudomonadota</taxon>
        <taxon>Gammaproteobacteria</taxon>
        <taxon>Pseudomonadales</taxon>
        <taxon>Pseudomonadaceae</taxon>
        <taxon>Ectopseudomonas</taxon>
    </lineage>
</organism>
<keyword evidence="1" id="KW-0805">Transcription regulation</keyword>
<dbReference type="Pfam" id="PF12833">
    <property type="entry name" value="HTH_18"/>
    <property type="match status" value="1"/>
</dbReference>
<gene>
    <name evidence="4" type="ORF">C7A17_10960</name>
</gene>
<sequence length="323" mass="35684">MDGECFGGDLALSTRPTIDWELAQIPQPPPVAPLTPAPRRQPPPRCLDDPRIACAVRLLEGIPAAPLGLDEVAEHVGLSPFHFQRYFQEVMGESPSAYLRRTRLDRAAMNLLMGAESVMSTALDAGYASHEAFIRAFQRRFGMVPTQYRQFAQARRPLPTPLQREQATCVRVQVLRPQPLLAMRFHGSYTDREEYWRVFGAYLQQIGFPLQGAQLFGISLDGSLVTPTEQIRYDCAVLDPGFDATGTALTGQALRAGRYATLRCEGAYLPGIVNTLSSVAMAWLPNSGERLLPINNGAFEVFHRPPWEKVGGQQSFTVALSLA</sequence>
<feature type="domain" description="HTH araC/xylS-type" evidence="3">
    <location>
        <begin position="53"/>
        <end position="151"/>
    </location>
</feature>
<name>A0A2R3QNH4_ECTME</name>
<dbReference type="PANTHER" id="PTHR40055">
    <property type="entry name" value="TRANSCRIPTIONAL REGULATOR YGIV-RELATED"/>
    <property type="match status" value="1"/>
</dbReference>
<dbReference type="InterPro" id="IPR018060">
    <property type="entry name" value="HTH_AraC"/>
</dbReference>
<dbReference type="Proteomes" id="UP000238327">
    <property type="component" value="Chromosome"/>
</dbReference>
<dbReference type="InterPro" id="IPR029442">
    <property type="entry name" value="GyrI-like"/>
</dbReference>
<dbReference type="Gene3D" id="3.20.80.10">
    <property type="entry name" value="Regulatory factor, effector binding domain"/>
    <property type="match status" value="1"/>
</dbReference>
<evidence type="ECO:0000256" key="1">
    <source>
        <dbReference type="ARBA" id="ARBA00023015"/>
    </source>
</evidence>
<dbReference type="AlphaFoldDB" id="A0A2R3QNH4"/>